<proteinExistence type="predicted"/>
<accession>A0A392QP13</accession>
<sequence length="42" mass="4569">VESVVSRQVYKGFLPPDPTEDHAVIAMLLQEVVSSVVEAVMV</sequence>
<organism evidence="1 2">
    <name type="scientific">Trifolium medium</name>
    <dbReference type="NCBI Taxonomy" id="97028"/>
    <lineage>
        <taxon>Eukaryota</taxon>
        <taxon>Viridiplantae</taxon>
        <taxon>Streptophyta</taxon>
        <taxon>Embryophyta</taxon>
        <taxon>Tracheophyta</taxon>
        <taxon>Spermatophyta</taxon>
        <taxon>Magnoliopsida</taxon>
        <taxon>eudicotyledons</taxon>
        <taxon>Gunneridae</taxon>
        <taxon>Pentapetalae</taxon>
        <taxon>rosids</taxon>
        <taxon>fabids</taxon>
        <taxon>Fabales</taxon>
        <taxon>Fabaceae</taxon>
        <taxon>Papilionoideae</taxon>
        <taxon>50 kb inversion clade</taxon>
        <taxon>NPAAA clade</taxon>
        <taxon>Hologalegina</taxon>
        <taxon>IRL clade</taxon>
        <taxon>Trifolieae</taxon>
        <taxon>Trifolium</taxon>
    </lineage>
</organism>
<dbReference type="Proteomes" id="UP000265520">
    <property type="component" value="Unassembled WGS sequence"/>
</dbReference>
<dbReference type="EMBL" id="LXQA010148840">
    <property type="protein sequence ID" value="MCI25707.1"/>
    <property type="molecule type" value="Genomic_DNA"/>
</dbReference>
<comment type="caution">
    <text evidence="1">The sequence shown here is derived from an EMBL/GenBank/DDBJ whole genome shotgun (WGS) entry which is preliminary data.</text>
</comment>
<evidence type="ECO:0000313" key="2">
    <source>
        <dbReference type="Proteomes" id="UP000265520"/>
    </source>
</evidence>
<keyword evidence="2" id="KW-1185">Reference proteome</keyword>
<protein>
    <submittedName>
        <fullName evidence="1">Uncharacterized protein</fullName>
    </submittedName>
</protein>
<name>A0A392QP13_9FABA</name>
<feature type="non-terminal residue" evidence="1">
    <location>
        <position position="1"/>
    </location>
</feature>
<reference evidence="1 2" key="1">
    <citation type="journal article" date="2018" name="Front. Plant Sci.">
        <title>Red Clover (Trifolium pratense) and Zigzag Clover (T. medium) - A Picture of Genomic Similarities and Differences.</title>
        <authorList>
            <person name="Dluhosova J."/>
            <person name="Istvanek J."/>
            <person name="Nedelnik J."/>
            <person name="Repkova J."/>
        </authorList>
    </citation>
    <scope>NUCLEOTIDE SEQUENCE [LARGE SCALE GENOMIC DNA]</scope>
    <source>
        <strain evidence="2">cv. 10/8</strain>
        <tissue evidence="1">Leaf</tissue>
    </source>
</reference>
<dbReference type="AlphaFoldDB" id="A0A392QP13"/>
<evidence type="ECO:0000313" key="1">
    <source>
        <dbReference type="EMBL" id="MCI25707.1"/>
    </source>
</evidence>